<feature type="compositionally biased region" description="Polar residues" evidence="8">
    <location>
        <begin position="8"/>
        <end position="17"/>
    </location>
</feature>
<dbReference type="SUPFAM" id="SSF144083">
    <property type="entry name" value="Magnesium transport protein CorA, transmembrane region"/>
    <property type="match status" value="1"/>
</dbReference>
<dbReference type="RefSeq" id="XP_069207166.1">
    <property type="nucleotide sequence ID" value="XM_069355095.1"/>
</dbReference>
<keyword evidence="5 9" id="KW-0812">Transmembrane</keyword>
<dbReference type="InterPro" id="IPR045863">
    <property type="entry name" value="CorA_TM1_TM2"/>
</dbReference>
<evidence type="ECO:0000256" key="7">
    <source>
        <dbReference type="ARBA" id="ARBA00023136"/>
    </source>
</evidence>
<dbReference type="Gene3D" id="3.30.460.20">
    <property type="entry name" value="CorA soluble domain-like"/>
    <property type="match status" value="1"/>
</dbReference>
<sequence length="688" mass="75952">MNPPSPGHSFTTISSVAGTPRLLDESAIEDTSAPGSPPRARHSFRRQSLAVAAARRFTLYNVDDGAAPAGLAPPSPEHVHFRRPFGGAGAPALPPISDAPSPGTFTPHGQSSARRPIPPLRRRSSGALPRYKWLSGGKNTGDEPGVDVRSARDQETYGHLRGRTHVTVVDYSSNPDADDTNVRVDFPGSRLASWLDSSAGQRPAVDGKPVGVRWIHVSGQNWEVMKTLALRFQLHPLAVEDALRSYRSPRSKIDFYKHHLYLQILVHHIHRPDLETLAKATQGAEDGERVTAPAGALMEEGAPAENGSSWWPWQRSGQIRLPEGVENVFEPSFPEPLSLYKKNGIELPSRRDFIDPLSASYMIPVRKGIISVFMMHDGTLISLSAYEIHEALEPIYERLEDEHSILRRSGDASMLAHAILDITVDLAIEIMQTFEVKILKTEAGVLVHAELELVRRLHIIQAQLSRFRRQLTSLLHVCYVIRDQDQERTQAAGQFTLPRGARALGSCGTPRHALDGPPPSRHHPTSPGHSPVPSIHSPLVPHINLEAAVDAAAAAADGGPDQPSPKGYFSPMARMYMNDVIDHLENVLSFNTNNSMERLSIVTVVFLPLTFIASYFGMNFIDFDALNNSDTYFWRVAGPCTVLFFITFSYSYIFTGAQTLRRRWDRANRERAVARAAAEASKRQEGEA</sequence>
<dbReference type="InterPro" id="IPR045861">
    <property type="entry name" value="CorA_cytoplasmic_dom"/>
</dbReference>
<keyword evidence="3" id="KW-0813">Transport</keyword>
<evidence type="ECO:0000313" key="10">
    <source>
        <dbReference type="EMBL" id="KAL1407222.1"/>
    </source>
</evidence>
<keyword evidence="6 9" id="KW-1133">Transmembrane helix</keyword>
<dbReference type="Proteomes" id="UP001565368">
    <property type="component" value="Unassembled WGS sequence"/>
</dbReference>
<feature type="region of interest" description="Disordered" evidence="8">
    <location>
        <begin position="68"/>
        <end position="149"/>
    </location>
</feature>
<dbReference type="EMBL" id="JBBXJM010000005">
    <property type="protein sequence ID" value="KAL1407222.1"/>
    <property type="molecule type" value="Genomic_DNA"/>
</dbReference>
<evidence type="ECO:0008006" key="12">
    <source>
        <dbReference type="Google" id="ProtNLM"/>
    </source>
</evidence>
<keyword evidence="7 9" id="KW-0472">Membrane</keyword>
<gene>
    <name evidence="10" type="ORF">Q8F55_006639</name>
</gene>
<keyword evidence="4" id="KW-1003">Cell membrane</keyword>
<dbReference type="Gene3D" id="1.20.58.340">
    <property type="entry name" value="Magnesium transport protein CorA, transmembrane region"/>
    <property type="match status" value="2"/>
</dbReference>
<evidence type="ECO:0000256" key="2">
    <source>
        <dbReference type="ARBA" id="ARBA00009765"/>
    </source>
</evidence>
<evidence type="ECO:0000256" key="5">
    <source>
        <dbReference type="ARBA" id="ARBA00022692"/>
    </source>
</evidence>
<dbReference type="PANTHER" id="PTHR46494:SF1">
    <property type="entry name" value="CORA FAMILY METAL ION TRANSPORTER (EUROFUNG)"/>
    <property type="match status" value="1"/>
</dbReference>
<name>A0ABR3PY13_9TREE</name>
<keyword evidence="11" id="KW-1185">Reference proteome</keyword>
<dbReference type="Pfam" id="PF01544">
    <property type="entry name" value="CorA"/>
    <property type="match status" value="1"/>
</dbReference>
<evidence type="ECO:0000256" key="6">
    <source>
        <dbReference type="ARBA" id="ARBA00022989"/>
    </source>
</evidence>
<organism evidence="10 11">
    <name type="scientific">Vanrija albida</name>
    <dbReference type="NCBI Taxonomy" id="181172"/>
    <lineage>
        <taxon>Eukaryota</taxon>
        <taxon>Fungi</taxon>
        <taxon>Dikarya</taxon>
        <taxon>Basidiomycota</taxon>
        <taxon>Agaricomycotina</taxon>
        <taxon>Tremellomycetes</taxon>
        <taxon>Trichosporonales</taxon>
        <taxon>Trichosporonaceae</taxon>
        <taxon>Vanrija</taxon>
    </lineage>
</organism>
<comment type="caution">
    <text evidence="10">The sequence shown here is derived from an EMBL/GenBank/DDBJ whole genome shotgun (WGS) entry which is preliminary data.</text>
</comment>
<feature type="region of interest" description="Disordered" evidence="8">
    <location>
        <begin position="506"/>
        <end position="535"/>
    </location>
</feature>
<dbReference type="PANTHER" id="PTHR46494">
    <property type="entry name" value="CORA FAMILY METAL ION TRANSPORTER (EUROFUNG)"/>
    <property type="match status" value="1"/>
</dbReference>
<feature type="transmembrane region" description="Helical" evidence="9">
    <location>
        <begin position="599"/>
        <end position="620"/>
    </location>
</feature>
<evidence type="ECO:0000256" key="4">
    <source>
        <dbReference type="ARBA" id="ARBA00022475"/>
    </source>
</evidence>
<dbReference type="GeneID" id="95987682"/>
<feature type="region of interest" description="Disordered" evidence="8">
    <location>
        <begin position="1"/>
        <end position="46"/>
    </location>
</feature>
<protein>
    <recommendedName>
        <fullName evidence="12">Magnesium transporter</fullName>
    </recommendedName>
</protein>
<evidence type="ECO:0000256" key="3">
    <source>
        <dbReference type="ARBA" id="ARBA00022448"/>
    </source>
</evidence>
<feature type="transmembrane region" description="Helical" evidence="9">
    <location>
        <begin position="632"/>
        <end position="653"/>
    </location>
</feature>
<evidence type="ECO:0000313" key="11">
    <source>
        <dbReference type="Proteomes" id="UP001565368"/>
    </source>
</evidence>
<dbReference type="SUPFAM" id="SSF143865">
    <property type="entry name" value="CorA soluble domain-like"/>
    <property type="match status" value="1"/>
</dbReference>
<evidence type="ECO:0000256" key="1">
    <source>
        <dbReference type="ARBA" id="ARBA00004651"/>
    </source>
</evidence>
<comment type="subcellular location">
    <subcellularLocation>
        <location evidence="1">Cell membrane</location>
        <topology evidence="1">Multi-pass membrane protein</topology>
    </subcellularLocation>
</comment>
<evidence type="ECO:0000256" key="9">
    <source>
        <dbReference type="SAM" id="Phobius"/>
    </source>
</evidence>
<dbReference type="InterPro" id="IPR002523">
    <property type="entry name" value="MgTranspt_CorA/ZnTranspt_ZntB"/>
</dbReference>
<evidence type="ECO:0000256" key="8">
    <source>
        <dbReference type="SAM" id="MobiDB-lite"/>
    </source>
</evidence>
<proteinExistence type="inferred from homology"/>
<accession>A0ABR3PY13</accession>
<reference evidence="10 11" key="1">
    <citation type="submission" date="2023-08" db="EMBL/GenBank/DDBJ databases">
        <title>Annotated Genome Sequence of Vanrija albida AlHP1.</title>
        <authorList>
            <person name="Herzog R."/>
        </authorList>
    </citation>
    <scope>NUCLEOTIDE SEQUENCE [LARGE SCALE GENOMIC DNA]</scope>
    <source>
        <strain evidence="10 11">AlHP1</strain>
    </source>
</reference>
<comment type="similarity">
    <text evidence="2">Belongs to the CorA metal ion transporter (MIT) (TC 1.A.35) family.</text>
</comment>